<reference evidence="2" key="1">
    <citation type="submission" date="2020-08" db="EMBL/GenBank/DDBJ databases">
        <title>Ramlibacter sp. GTP1 16S ribosomal RNA gene genome sequencing and assembly.</title>
        <authorList>
            <person name="Kang M."/>
        </authorList>
    </citation>
    <scope>NUCLEOTIDE SEQUENCE</scope>
    <source>
        <strain evidence="2">GTP1</strain>
    </source>
</reference>
<dbReference type="InterPro" id="IPR029016">
    <property type="entry name" value="GAF-like_dom_sf"/>
</dbReference>
<dbReference type="Gene3D" id="3.30.450.40">
    <property type="match status" value="1"/>
</dbReference>
<evidence type="ECO:0000259" key="1">
    <source>
        <dbReference type="Pfam" id="PF01590"/>
    </source>
</evidence>
<accession>A0A923M476</accession>
<keyword evidence="3" id="KW-1185">Reference proteome</keyword>
<name>A0A923M476_9BURK</name>
<dbReference type="Pfam" id="PF01590">
    <property type="entry name" value="GAF"/>
    <property type="match status" value="1"/>
</dbReference>
<evidence type="ECO:0000313" key="3">
    <source>
        <dbReference type="Proteomes" id="UP000596827"/>
    </source>
</evidence>
<comment type="caution">
    <text evidence="2">The sequence shown here is derived from an EMBL/GenBank/DDBJ whole genome shotgun (WGS) entry which is preliminary data.</text>
</comment>
<dbReference type="InterPro" id="IPR003018">
    <property type="entry name" value="GAF"/>
</dbReference>
<evidence type="ECO:0000313" key="2">
    <source>
        <dbReference type="EMBL" id="MBC5763887.1"/>
    </source>
</evidence>
<organism evidence="2 3">
    <name type="scientific">Ramlibacter albus</name>
    <dbReference type="NCBI Taxonomy" id="2079448"/>
    <lineage>
        <taxon>Bacteria</taxon>
        <taxon>Pseudomonadati</taxon>
        <taxon>Pseudomonadota</taxon>
        <taxon>Betaproteobacteria</taxon>
        <taxon>Burkholderiales</taxon>
        <taxon>Comamonadaceae</taxon>
        <taxon>Ramlibacter</taxon>
    </lineage>
</organism>
<gene>
    <name evidence="2" type="ORF">H8R02_05460</name>
</gene>
<sequence>MTLDVPARFIRTDDGEFYAVTSDSAEQRADLPLTGFLQRIRRAFDMDVVFVSQFVGGKRVVRWVDADAADEYAVPQGATDPLEESYCWHVAQGRLPEVIPDTAREPLAMSIAGTAACKVAGHVAVPIVTPDGAVFGTVCCFSHEVLPQLRALEQAEALRSIAALLADAIGPPRRPAPNRAGPA</sequence>
<dbReference type="AlphaFoldDB" id="A0A923M476"/>
<feature type="domain" description="GAF" evidence="1">
    <location>
        <begin position="37"/>
        <end position="169"/>
    </location>
</feature>
<dbReference type="Proteomes" id="UP000596827">
    <property type="component" value="Unassembled WGS sequence"/>
</dbReference>
<dbReference type="RefSeq" id="WP_187080303.1">
    <property type="nucleotide sequence ID" value="NZ_JACORU010000001.1"/>
</dbReference>
<dbReference type="EMBL" id="JACORU010000001">
    <property type="protein sequence ID" value="MBC5763887.1"/>
    <property type="molecule type" value="Genomic_DNA"/>
</dbReference>
<protein>
    <submittedName>
        <fullName evidence="2">GAF domain-containing protein</fullName>
    </submittedName>
</protein>
<dbReference type="SUPFAM" id="SSF55781">
    <property type="entry name" value="GAF domain-like"/>
    <property type="match status" value="1"/>
</dbReference>
<proteinExistence type="predicted"/>